<dbReference type="InterPro" id="IPR006016">
    <property type="entry name" value="UspA"/>
</dbReference>
<gene>
    <name evidence="2" type="ORF">SDRG_06776</name>
</gene>
<dbReference type="eggNOG" id="ENOG502S252">
    <property type="taxonomic scope" value="Eukaryota"/>
</dbReference>
<dbReference type="GeneID" id="19947503"/>
<evidence type="ECO:0000313" key="3">
    <source>
        <dbReference type="Proteomes" id="UP000030762"/>
    </source>
</evidence>
<feature type="domain" description="UspA" evidence="1">
    <location>
        <begin position="257"/>
        <end position="387"/>
    </location>
</feature>
<keyword evidence="3" id="KW-1185">Reference proteome</keyword>
<reference evidence="2 3" key="1">
    <citation type="submission" date="2012-04" db="EMBL/GenBank/DDBJ databases">
        <title>The Genome Sequence of Saprolegnia declina VS20.</title>
        <authorList>
            <consortium name="The Broad Institute Genome Sequencing Platform"/>
            <person name="Russ C."/>
            <person name="Nusbaum C."/>
            <person name="Tyler B."/>
            <person name="van West P."/>
            <person name="Dieguez-Uribeondo J."/>
            <person name="de Bruijn I."/>
            <person name="Tripathy S."/>
            <person name="Jiang R."/>
            <person name="Young S.K."/>
            <person name="Zeng Q."/>
            <person name="Gargeya S."/>
            <person name="Fitzgerald M."/>
            <person name="Haas B."/>
            <person name="Abouelleil A."/>
            <person name="Alvarado L."/>
            <person name="Arachchi H.M."/>
            <person name="Berlin A."/>
            <person name="Chapman S.B."/>
            <person name="Goldberg J."/>
            <person name="Griggs A."/>
            <person name="Gujja S."/>
            <person name="Hansen M."/>
            <person name="Howarth C."/>
            <person name="Imamovic A."/>
            <person name="Larimer J."/>
            <person name="McCowen C."/>
            <person name="Montmayeur A."/>
            <person name="Murphy C."/>
            <person name="Neiman D."/>
            <person name="Pearson M."/>
            <person name="Priest M."/>
            <person name="Roberts A."/>
            <person name="Saif S."/>
            <person name="Shea T."/>
            <person name="Sisk P."/>
            <person name="Sykes S."/>
            <person name="Wortman J."/>
            <person name="Nusbaum C."/>
            <person name="Birren B."/>
        </authorList>
    </citation>
    <scope>NUCLEOTIDE SEQUENCE [LARGE SCALE GENOMIC DNA]</scope>
    <source>
        <strain evidence="2 3">VS20</strain>
    </source>
</reference>
<dbReference type="EMBL" id="JH767149">
    <property type="protein sequence ID" value="EQC36039.1"/>
    <property type="molecule type" value="Genomic_DNA"/>
</dbReference>
<dbReference type="OMA" id="PAIDQVH"/>
<dbReference type="OrthoDB" id="268400at2759"/>
<dbReference type="STRING" id="1156394.T0QDT7"/>
<dbReference type="Proteomes" id="UP000030762">
    <property type="component" value="Unassembled WGS sequence"/>
</dbReference>
<dbReference type="Gene3D" id="3.40.50.12370">
    <property type="match status" value="1"/>
</dbReference>
<dbReference type="VEuPathDB" id="FungiDB:SDRG_06776"/>
<name>T0QDT7_SAPDV</name>
<dbReference type="InParanoid" id="T0QDT7"/>
<sequence>MSVAKPSPALRLVLDAVATLLHADMPELAVTWHQVLDILQHAWDETIATLRSVPFDAIAGATHDRLIALLEDDRYDARAAIAEAGPAWRDVCSYLADVAAALQHAHKTDDTRTLATTNFCVFVDGSRTARLACDVALQLRRSGRLEICLIDEFPPAPCYSADFILNDFAMYCKQNSVPKSKLNVRSQAVRLTQPKALQLIQLQDSADFLVMGAFGAKGPQPSQVGSTAMSVVLQSPTSIILVPPIAEAVRVQRAHVFVVAVDTRADAARLCFHSALKLLKPQDTLHVVHVAPVVEPPATAAEFPLAALYREKLLAAHVQGDVVTLTAERGWTVAEHLQAYVASQRASYLVFGLGDQTKARTSIDNSTVGNVAARLLASPRCTLVICKQSSLT</sequence>
<dbReference type="AlphaFoldDB" id="T0QDT7"/>
<dbReference type="SUPFAM" id="SSF52402">
    <property type="entry name" value="Adenine nucleotide alpha hydrolases-like"/>
    <property type="match status" value="2"/>
</dbReference>
<protein>
    <recommendedName>
        <fullName evidence="1">UspA domain-containing protein</fullName>
    </recommendedName>
</protein>
<proteinExistence type="predicted"/>
<organism evidence="2 3">
    <name type="scientific">Saprolegnia diclina (strain VS20)</name>
    <dbReference type="NCBI Taxonomy" id="1156394"/>
    <lineage>
        <taxon>Eukaryota</taxon>
        <taxon>Sar</taxon>
        <taxon>Stramenopiles</taxon>
        <taxon>Oomycota</taxon>
        <taxon>Saprolegniomycetes</taxon>
        <taxon>Saprolegniales</taxon>
        <taxon>Saprolegniaceae</taxon>
        <taxon>Saprolegnia</taxon>
    </lineage>
</organism>
<evidence type="ECO:0000313" key="2">
    <source>
        <dbReference type="EMBL" id="EQC36039.1"/>
    </source>
</evidence>
<evidence type="ECO:0000259" key="1">
    <source>
        <dbReference type="Pfam" id="PF00582"/>
    </source>
</evidence>
<dbReference type="RefSeq" id="XP_008610801.1">
    <property type="nucleotide sequence ID" value="XM_008612579.1"/>
</dbReference>
<accession>T0QDT7</accession>
<dbReference type="Pfam" id="PF00582">
    <property type="entry name" value="Usp"/>
    <property type="match status" value="1"/>
</dbReference>